<dbReference type="AlphaFoldDB" id="A0A8T0XLY0"/>
<dbReference type="EMBL" id="CM029037">
    <property type="protein sequence ID" value="KAG2662462.1"/>
    <property type="molecule type" value="Genomic_DNA"/>
</dbReference>
<evidence type="ECO:0000313" key="1">
    <source>
        <dbReference type="EMBL" id="KAG2662462.1"/>
    </source>
</evidence>
<keyword evidence="2" id="KW-1185">Reference proteome</keyword>
<name>A0A8T0XLY0_PANVG</name>
<accession>A0A8T0XLY0</accession>
<proteinExistence type="predicted"/>
<reference evidence="1" key="1">
    <citation type="submission" date="2020-05" db="EMBL/GenBank/DDBJ databases">
        <title>WGS assembly of Panicum virgatum.</title>
        <authorList>
            <person name="Lovell J.T."/>
            <person name="Jenkins J."/>
            <person name="Shu S."/>
            <person name="Juenger T.E."/>
            <person name="Schmutz J."/>
        </authorList>
    </citation>
    <scope>NUCLEOTIDE SEQUENCE</scope>
    <source>
        <strain evidence="1">AP13</strain>
    </source>
</reference>
<dbReference type="Proteomes" id="UP000823388">
    <property type="component" value="Chromosome 1K"/>
</dbReference>
<protein>
    <submittedName>
        <fullName evidence="1">Uncharacterized protein</fullName>
    </submittedName>
</protein>
<comment type="caution">
    <text evidence="1">The sequence shown here is derived from an EMBL/GenBank/DDBJ whole genome shotgun (WGS) entry which is preliminary data.</text>
</comment>
<evidence type="ECO:0000313" key="2">
    <source>
        <dbReference type="Proteomes" id="UP000823388"/>
    </source>
</evidence>
<organism evidence="1 2">
    <name type="scientific">Panicum virgatum</name>
    <name type="common">Blackwell switchgrass</name>
    <dbReference type="NCBI Taxonomy" id="38727"/>
    <lineage>
        <taxon>Eukaryota</taxon>
        <taxon>Viridiplantae</taxon>
        <taxon>Streptophyta</taxon>
        <taxon>Embryophyta</taxon>
        <taxon>Tracheophyta</taxon>
        <taxon>Spermatophyta</taxon>
        <taxon>Magnoliopsida</taxon>
        <taxon>Liliopsida</taxon>
        <taxon>Poales</taxon>
        <taxon>Poaceae</taxon>
        <taxon>PACMAD clade</taxon>
        <taxon>Panicoideae</taxon>
        <taxon>Panicodae</taxon>
        <taxon>Paniceae</taxon>
        <taxon>Panicinae</taxon>
        <taxon>Panicum</taxon>
        <taxon>Panicum sect. Hiantes</taxon>
    </lineage>
</organism>
<gene>
    <name evidence="1" type="ORF">PVAP13_1KG539101</name>
</gene>
<sequence length="51" mass="5977">MCIIWAIWKERNNRLFEGASFTEAELQDKIKLDAQLWIHAGARCLGCLKRE</sequence>